<feature type="compositionally biased region" description="Basic and acidic residues" evidence="5">
    <location>
        <begin position="285"/>
        <end position="299"/>
    </location>
</feature>
<gene>
    <name evidence="7" type="ORF">AXK12_02610</name>
</gene>
<dbReference type="SUPFAM" id="SSF57716">
    <property type="entry name" value="Glucocorticoid receptor-like (DNA-binding domain)"/>
    <property type="match status" value="1"/>
</dbReference>
<evidence type="ECO:0000313" key="8">
    <source>
        <dbReference type="Proteomes" id="UP000071392"/>
    </source>
</evidence>
<evidence type="ECO:0000256" key="3">
    <source>
        <dbReference type="ARBA" id="ARBA00022833"/>
    </source>
</evidence>
<feature type="compositionally biased region" description="Low complexity" evidence="5">
    <location>
        <begin position="10"/>
        <end position="82"/>
    </location>
</feature>
<keyword evidence="1" id="KW-0479">Metal-binding</keyword>
<feature type="domain" description="Zinc finger DksA/TraR C4-type" evidence="6">
    <location>
        <begin position="346"/>
        <end position="381"/>
    </location>
</feature>
<keyword evidence="2" id="KW-0863">Zinc-finger</keyword>
<dbReference type="PANTHER" id="PTHR33823">
    <property type="entry name" value="RNA POLYMERASE-BINDING TRANSCRIPTION FACTOR DKSA-RELATED"/>
    <property type="match status" value="1"/>
</dbReference>
<dbReference type="InterPro" id="IPR000962">
    <property type="entry name" value="Znf_DskA_TraR"/>
</dbReference>
<comment type="caution">
    <text evidence="7">The sequence shown here is derived from an EMBL/GenBank/DDBJ whole genome shotgun (WGS) entry which is preliminary data.</text>
</comment>
<feature type="region of interest" description="Disordered" evidence="5">
    <location>
        <begin position="285"/>
        <end position="307"/>
    </location>
</feature>
<feature type="compositionally biased region" description="Low complexity" evidence="5">
    <location>
        <begin position="136"/>
        <end position="154"/>
    </location>
</feature>
<dbReference type="PANTHER" id="PTHR33823:SF4">
    <property type="entry name" value="GENERAL STRESS PROTEIN 16O"/>
    <property type="match status" value="1"/>
</dbReference>
<dbReference type="AlphaFoldDB" id="A0A139SQV4"/>
<keyword evidence="8" id="KW-1185">Reference proteome</keyword>
<dbReference type="STRING" id="1548208.AXK12_02610"/>
<proteinExistence type="predicted"/>
<dbReference type="PROSITE" id="PS51128">
    <property type="entry name" value="ZF_DKSA_2"/>
    <property type="match status" value="1"/>
</dbReference>
<feature type="compositionally biased region" description="Polar residues" evidence="5">
    <location>
        <begin position="125"/>
        <end position="135"/>
    </location>
</feature>
<dbReference type="GO" id="GO:0008270">
    <property type="term" value="F:zinc ion binding"/>
    <property type="evidence" value="ECO:0007669"/>
    <property type="project" value="UniProtKB-KW"/>
</dbReference>
<dbReference type="PROSITE" id="PS01102">
    <property type="entry name" value="ZF_DKSA_1"/>
    <property type="match status" value="1"/>
</dbReference>
<dbReference type="Gene3D" id="1.20.120.910">
    <property type="entry name" value="DksA, coiled-coil domain"/>
    <property type="match status" value="1"/>
</dbReference>
<dbReference type="RefSeq" id="WP_068711101.1">
    <property type="nucleotide sequence ID" value="NZ_LSZP01000018.1"/>
</dbReference>
<feature type="zinc finger region" description="dksA C4-type" evidence="4">
    <location>
        <begin position="351"/>
        <end position="375"/>
    </location>
</feature>
<feature type="compositionally biased region" description="Low complexity" evidence="5">
    <location>
        <begin position="194"/>
        <end position="218"/>
    </location>
</feature>
<reference evidence="7 8" key="1">
    <citation type="submission" date="2016-02" db="EMBL/GenBank/DDBJ databases">
        <authorList>
            <person name="Wen L."/>
            <person name="He K."/>
            <person name="Yang H."/>
        </authorList>
    </citation>
    <scope>NUCLEOTIDE SEQUENCE [LARGE SCALE GENOMIC DNA]</scope>
    <source>
        <strain evidence="7 8">CV41</strain>
    </source>
</reference>
<accession>A0A139SQV4</accession>
<feature type="compositionally biased region" description="Low complexity" evidence="5">
    <location>
        <begin position="90"/>
        <end position="108"/>
    </location>
</feature>
<dbReference type="EMBL" id="LSZP01000018">
    <property type="protein sequence ID" value="KXU36922.1"/>
    <property type="molecule type" value="Genomic_DNA"/>
</dbReference>
<feature type="region of interest" description="Disordered" evidence="5">
    <location>
        <begin position="185"/>
        <end position="223"/>
    </location>
</feature>
<feature type="compositionally biased region" description="Basic and acidic residues" evidence="5">
    <location>
        <begin position="109"/>
        <end position="119"/>
    </location>
</feature>
<feature type="region of interest" description="Disordered" evidence="5">
    <location>
        <begin position="1"/>
        <end position="172"/>
    </location>
</feature>
<protein>
    <recommendedName>
        <fullName evidence="6">Zinc finger DksA/TraR C4-type domain-containing protein</fullName>
    </recommendedName>
</protein>
<dbReference type="Proteomes" id="UP000071392">
    <property type="component" value="Unassembled WGS sequence"/>
</dbReference>
<evidence type="ECO:0000259" key="6">
    <source>
        <dbReference type="Pfam" id="PF01258"/>
    </source>
</evidence>
<keyword evidence="3" id="KW-0862">Zinc</keyword>
<dbReference type="InterPro" id="IPR020458">
    <property type="entry name" value="Znf_DskA_TraR_CS"/>
</dbReference>
<evidence type="ECO:0000313" key="7">
    <source>
        <dbReference type="EMBL" id="KXU36922.1"/>
    </source>
</evidence>
<evidence type="ECO:0000256" key="4">
    <source>
        <dbReference type="PROSITE-ProRule" id="PRU00510"/>
    </source>
</evidence>
<sequence>MANSKKKAVTKPAAKKTSPAPKKTAPVKAPATPKATKPATPKKAAPTAKKTALKTPAKKPAVAPKPTPKSAKSATAPASTTKGSRLQLGKASATTAAKKPSLKPAAAIAEEKAAKKPESNKAASQTATARPSGGSSLATAAQARTAKTTALRASTGGGSPAKAALRTPPVRPVSFTLDEVRAIAKSNETKSEPAPKTSTAKASKKASTAATAPKAPKAVEIIPPAKPSHVKAASLADILGFNPNAKGSEAARPVPREVALVPEKFKRYYKLLVELREHLTGQIDQHSEDTLKRSSKDDAGDLSSYGQHMADAGTDTFDRDFALSLVSSEQEALSEIEAAIKRITDGSYGICEVSGQAISKARLLAVPFTRYSAEAQKEIERNHYRVRTQAGLFGELGGEDGGRIMDADSD</sequence>
<dbReference type="SUPFAM" id="SSF109635">
    <property type="entry name" value="DnaK suppressor protein DksA, alpha-hairpin domain"/>
    <property type="match status" value="1"/>
</dbReference>
<organism evidence="7 8">
    <name type="scientific">Cephaloticoccus capnophilus</name>
    <dbReference type="NCBI Taxonomy" id="1548208"/>
    <lineage>
        <taxon>Bacteria</taxon>
        <taxon>Pseudomonadati</taxon>
        <taxon>Verrucomicrobiota</taxon>
        <taxon>Opitutia</taxon>
        <taxon>Opitutales</taxon>
        <taxon>Opitutaceae</taxon>
        <taxon>Cephaloticoccus</taxon>
    </lineage>
</organism>
<dbReference type="Pfam" id="PF01258">
    <property type="entry name" value="zf-dskA_traR"/>
    <property type="match status" value="1"/>
</dbReference>
<name>A0A139SQV4_9BACT</name>
<dbReference type="InterPro" id="IPR037187">
    <property type="entry name" value="DnaK_N"/>
</dbReference>
<evidence type="ECO:0000256" key="1">
    <source>
        <dbReference type="ARBA" id="ARBA00022723"/>
    </source>
</evidence>
<evidence type="ECO:0000256" key="5">
    <source>
        <dbReference type="SAM" id="MobiDB-lite"/>
    </source>
</evidence>
<dbReference type="OrthoDB" id="9811543at2"/>
<evidence type="ECO:0000256" key="2">
    <source>
        <dbReference type="ARBA" id="ARBA00022771"/>
    </source>
</evidence>